<dbReference type="PANTHER" id="PTHR10622">
    <property type="entry name" value="HET DOMAIN-CONTAINING PROTEIN"/>
    <property type="match status" value="1"/>
</dbReference>
<dbReference type="InterPro" id="IPR058525">
    <property type="entry name" value="DUF8212"/>
</dbReference>
<organism evidence="3 4">
    <name type="scientific">Podospora fimiseda</name>
    <dbReference type="NCBI Taxonomy" id="252190"/>
    <lineage>
        <taxon>Eukaryota</taxon>
        <taxon>Fungi</taxon>
        <taxon>Dikarya</taxon>
        <taxon>Ascomycota</taxon>
        <taxon>Pezizomycotina</taxon>
        <taxon>Sordariomycetes</taxon>
        <taxon>Sordariomycetidae</taxon>
        <taxon>Sordariales</taxon>
        <taxon>Podosporaceae</taxon>
        <taxon>Podospora</taxon>
    </lineage>
</organism>
<keyword evidence="4" id="KW-1185">Reference proteome</keyword>
<comment type="caution">
    <text evidence="3">The sequence shown here is derived from an EMBL/GenBank/DDBJ whole genome shotgun (WGS) entry which is preliminary data.</text>
</comment>
<dbReference type="PANTHER" id="PTHR10622:SF12">
    <property type="entry name" value="HET DOMAIN-CONTAINING PROTEIN"/>
    <property type="match status" value="1"/>
</dbReference>
<reference evidence="3" key="2">
    <citation type="submission" date="2023-05" db="EMBL/GenBank/DDBJ databases">
        <authorList>
            <consortium name="Lawrence Berkeley National Laboratory"/>
            <person name="Steindorff A."/>
            <person name="Hensen N."/>
            <person name="Bonometti L."/>
            <person name="Westerberg I."/>
            <person name="Brannstrom I.O."/>
            <person name="Guillou S."/>
            <person name="Cros-Aarteil S."/>
            <person name="Calhoun S."/>
            <person name="Haridas S."/>
            <person name="Kuo A."/>
            <person name="Mondo S."/>
            <person name="Pangilinan J."/>
            <person name="Riley R."/>
            <person name="Labutti K."/>
            <person name="Andreopoulos B."/>
            <person name="Lipzen A."/>
            <person name="Chen C."/>
            <person name="Yanf M."/>
            <person name="Daum C."/>
            <person name="Ng V."/>
            <person name="Clum A."/>
            <person name="Ohm R."/>
            <person name="Martin F."/>
            <person name="Silar P."/>
            <person name="Natvig D."/>
            <person name="Lalanne C."/>
            <person name="Gautier V."/>
            <person name="Ament-Velasquez S.L."/>
            <person name="Kruys A."/>
            <person name="Hutchinson M.I."/>
            <person name="Powell A.J."/>
            <person name="Barry K."/>
            <person name="Miller A.N."/>
            <person name="Grigoriev I.V."/>
            <person name="Debuchy R."/>
            <person name="Gladieux P."/>
            <person name="Thoren M.H."/>
            <person name="Johannesson H."/>
        </authorList>
    </citation>
    <scope>NUCLEOTIDE SEQUENCE</scope>
    <source>
        <strain evidence="3">CBS 990.96</strain>
    </source>
</reference>
<reference evidence="3" key="1">
    <citation type="journal article" date="2023" name="Mol. Phylogenet. Evol.">
        <title>Genome-scale phylogeny and comparative genomics of the fungal order Sordariales.</title>
        <authorList>
            <person name="Hensen N."/>
            <person name="Bonometti L."/>
            <person name="Westerberg I."/>
            <person name="Brannstrom I.O."/>
            <person name="Guillou S."/>
            <person name="Cros-Aarteil S."/>
            <person name="Calhoun S."/>
            <person name="Haridas S."/>
            <person name="Kuo A."/>
            <person name="Mondo S."/>
            <person name="Pangilinan J."/>
            <person name="Riley R."/>
            <person name="LaButti K."/>
            <person name="Andreopoulos B."/>
            <person name="Lipzen A."/>
            <person name="Chen C."/>
            <person name="Yan M."/>
            <person name="Daum C."/>
            <person name="Ng V."/>
            <person name="Clum A."/>
            <person name="Steindorff A."/>
            <person name="Ohm R.A."/>
            <person name="Martin F."/>
            <person name="Silar P."/>
            <person name="Natvig D.O."/>
            <person name="Lalanne C."/>
            <person name="Gautier V."/>
            <person name="Ament-Velasquez S.L."/>
            <person name="Kruys A."/>
            <person name="Hutchinson M.I."/>
            <person name="Powell A.J."/>
            <person name="Barry K."/>
            <person name="Miller A.N."/>
            <person name="Grigoriev I.V."/>
            <person name="Debuchy R."/>
            <person name="Gladieux P."/>
            <person name="Hiltunen Thoren M."/>
            <person name="Johannesson H."/>
        </authorList>
    </citation>
    <scope>NUCLEOTIDE SEQUENCE</scope>
    <source>
        <strain evidence="3">CBS 990.96</strain>
    </source>
</reference>
<dbReference type="EMBL" id="MU865332">
    <property type="protein sequence ID" value="KAK4227390.1"/>
    <property type="molecule type" value="Genomic_DNA"/>
</dbReference>
<proteinExistence type="predicted"/>
<name>A0AAN7H2N2_9PEZI</name>
<evidence type="ECO:0000259" key="1">
    <source>
        <dbReference type="Pfam" id="PF06985"/>
    </source>
</evidence>
<feature type="domain" description="DUF8212" evidence="2">
    <location>
        <begin position="227"/>
        <end position="251"/>
    </location>
</feature>
<evidence type="ECO:0000313" key="4">
    <source>
        <dbReference type="Proteomes" id="UP001301958"/>
    </source>
</evidence>
<dbReference type="InterPro" id="IPR010730">
    <property type="entry name" value="HET"/>
</dbReference>
<protein>
    <submittedName>
        <fullName evidence="3">Beta transducin</fullName>
    </submittedName>
</protein>
<sequence length="549" mass="62380">MWLINTTTICLEPVFNPEDGKYAILSHTWGLGEVSFQEFADPEKRKQKAGYAKIHKTCELAKDRGLKYAWVDTCCIDKTSSAELSEAINSMFNWYRYACVCFAFIDDLPPNDTPKKHDDRWLSAKKTHRWFTRGWTLQELIAPTVVEFFDQAWIFRGSKISLVDELSSVTRINASSLLNKTPLSDISVAQRMSWASRRETTRVEDIAYCLLGIFGVNMPMLYGEGKRAFIRLQEEIAKESNDLSIFAWTACGSGTAGDGFNFGGILANSPHEFERCGTLEVFRNPMELEQSRFSMTNNGVKMKAKMGTSQDNELILSLSSDIQTWGGSRFVGIYLGRTLYGKFVRLYPDRLYITRDLNHFSDQRQTVFIHKLLLPVAKAQVLAQQMSRVYIDFQLDQKLVQDRYAIPLESTSMSPSFLWVPESRQARNGYFMALESQGLGTAERTLPFICVTQFDLQFQKTRICTCVLVAGFFNNSQGQSAPVAILYSDTHSDAHTKTILQAANDCVEEKGIDDKLIAIIYGLILFQHSPKKDSRLSWCESKTESPKWV</sequence>
<dbReference type="Proteomes" id="UP001301958">
    <property type="component" value="Unassembled WGS sequence"/>
</dbReference>
<evidence type="ECO:0000259" key="2">
    <source>
        <dbReference type="Pfam" id="PF26640"/>
    </source>
</evidence>
<evidence type="ECO:0000313" key="3">
    <source>
        <dbReference type="EMBL" id="KAK4227390.1"/>
    </source>
</evidence>
<gene>
    <name evidence="3" type="ORF">QBC38DRAFT_194630</name>
</gene>
<dbReference type="AlphaFoldDB" id="A0AAN7H2N2"/>
<dbReference type="Pfam" id="PF26640">
    <property type="entry name" value="DUF8212"/>
    <property type="match status" value="1"/>
</dbReference>
<accession>A0AAN7H2N2</accession>
<dbReference type="Pfam" id="PF06985">
    <property type="entry name" value="HET"/>
    <property type="match status" value="1"/>
</dbReference>
<feature type="domain" description="Heterokaryon incompatibility" evidence="1">
    <location>
        <begin position="22"/>
        <end position="104"/>
    </location>
</feature>